<name>A0AAP7DES3_9VIBR</name>
<feature type="signal peptide" evidence="1">
    <location>
        <begin position="1"/>
        <end position="22"/>
    </location>
</feature>
<comment type="caution">
    <text evidence="2">The sequence shown here is derived from an EMBL/GenBank/DDBJ whole genome shotgun (WGS) entry which is preliminary data.</text>
</comment>
<evidence type="ECO:0000313" key="3">
    <source>
        <dbReference type="Proteomes" id="UP000576645"/>
    </source>
</evidence>
<evidence type="ECO:0000313" key="2">
    <source>
        <dbReference type="EMBL" id="NOJ25284.1"/>
    </source>
</evidence>
<dbReference type="RefSeq" id="WP_171353782.1">
    <property type="nucleotide sequence ID" value="NZ_VTXP01000015.1"/>
</dbReference>
<evidence type="ECO:0000256" key="1">
    <source>
        <dbReference type="SAM" id="SignalP"/>
    </source>
</evidence>
<protein>
    <submittedName>
        <fullName evidence="2">Uncharacterized protein</fullName>
    </submittedName>
</protein>
<gene>
    <name evidence="2" type="ORF">F0238_21395</name>
</gene>
<organism evidence="2 3">
    <name type="scientific">Vibrio coralliilyticus</name>
    <dbReference type="NCBI Taxonomy" id="190893"/>
    <lineage>
        <taxon>Bacteria</taxon>
        <taxon>Pseudomonadati</taxon>
        <taxon>Pseudomonadota</taxon>
        <taxon>Gammaproteobacteria</taxon>
        <taxon>Vibrionales</taxon>
        <taxon>Vibrionaceae</taxon>
        <taxon>Vibrio</taxon>
    </lineage>
</organism>
<keyword evidence="1" id="KW-0732">Signal</keyword>
<accession>A0AAP7DES3</accession>
<reference evidence="2 3" key="1">
    <citation type="submission" date="2019-09" db="EMBL/GenBank/DDBJ databases">
        <title>Draft genome sequencing and comparative genomics of hatchery-associated Vibrios.</title>
        <authorList>
            <person name="Kehlet-Delgado H."/>
            <person name="Mueller R.S."/>
        </authorList>
    </citation>
    <scope>NUCLEOTIDE SEQUENCE [LARGE SCALE GENOMIC DNA]</scope>
    <source>
        <strain evidence="2 3">09-121-3</strain>
    </source>
</reference>
<dbReference type="EMBL" id="VTXP01000015">
    <property type="protein sequence ID" value="NOJ25284.1"/>
    <property type="molecule type" value="Genomic_DNA"/>
</dbReference>
<dbReference type="Proteomes" id="UP000576645">
    <property type="component" value="Unassembled WGS sequence"/>
</dbReference>
<dbReference type="AlphaFoldDB" id="A0AAP7DES3"/>
<feature type="chain" id="PRO_5042874738" evidence="1">
    <location>
        <begin position="23"/>
        <end position="239"/>
    </location>
</feature>
<sequence length="239" mass="27012">MKHSSILTLLLSLNLVVTPSLADTSAQRQVQNALKVASKAERLPKARSVVVFGQSEAVVITDNTRWVVKGQLYDMWQNVEVDNALELASAAKLLPINTLKTNTTDLVDARMRPEKELIVTVFLDPFEKKSANVVKLLNTYAKKYQVRYIYTAMSQKHIEPFFFFACEINGKSAESISQLIQEQRFERTDKSCSQTHAMNSFGLTQFLHINQSPVLIAPNDVYHVGLPPKLMEWLKENEG</sequence>
<proteinExistence type="predicted"/>